<evidence type="ECO:0000313" key="1">
    <source>
        <dbReference type="EMBL" id="GAO41406.1"/>
    </source>
</evidence>
<protein>
    <submittedName>
        <fullName evidence="1">Uncharacterized protein</fullName>
    </submittedName>
</protein>
<sequence>MKRKQYTLTITEPCNRDWSAMKATGAGKYCDQCKKAVIDLTGLSDVENPPVTSRFNRFFAALFFLGVAESPAVAGNPSSPAYAQMHVTPLQMGSHEATIDAPPGDLLSGDSAGNLLTGRILEARTKLPVPGAIVN</sequence>
<dbReference type="STRING" id="1220578.FPE01S_01_04180"/>
<name>A0A0E9MVG7_9BACT</name>
<dbReference type="EMBL" id="BBWV01000001">
    <property type="protein sequence ID" value="GAO41406.1"/>
    <property type="molecule type" value="Genomic_DNA"/>
</dbReference>
<organism evidence="1 2">
    <name type="scientific">Flavihumibacter petaseus NBRC 106054</name>
    <dbReference type="NCBI Taxonomy" id="1220578"/>
    <lineage>
        <taxon>Bacteria</taxon>
        <taxon>Pseudomonadati</taxon>
        <taxon>Bacteroidota</taxon>
        <taxon>Chitinophagia</taxon>
        <taxon>Chitinophagales</taxon>
        <taxon>Chitinophagaceae</taxon>
        <taxon>Flavihumibacter</taxon>
    </lineage>
</organism>
<dbReference type="RefSeq" id="WP_046367275.1">
    <property type="nucleotide sequence ID" value="NZ_BBWV01000001.1"/>
</dbReference>
<dbReference type="OrthoDB" id="7432683at2"/>
<comment type="caution">
    <text evidence="1">The sequence shown here is derived from an EMBL/GenBank/DDBJ whole genome shotgun (WGS) entry which is preliminary data.</text>
</comment>
<gene>
    <name evidence="1" type="ORF">FPE01S_01_04180</name>
</gene>
<proteinExistence type="predicted"/>
<dbReference type="AlphaFoldDB" id="A0A0E9MVG7"/>
<reference evidence="1 2" key="1">
    <citation type="submission" date="2015-04" db="EMBL/GenBank/DDBJ databases">
        <title>Whole genome shotgun sequence of Flavihumibacter petaseus NBRC 106054.</title>
        <authorList>
            <person name="Miyazawa S."/>
            <person name="Hosoyama A."/>
            <person name="Hashimoto M."/>
            <person name="Noguchi M."/>
            <person name="Tsuchikane K."/>
            <person name="Ohji S."/>
            <person name="Yamazoe A."/>
            <person name="Ichikawa N."/>
            <person name="Kimura A."/>
            <person name="Fujita N."/>
        </authorList>
    </citation>
    <scope>NUCLEOTIDE SEQUENCE [LARGE SCALE GENOMIC DNA]</scope>
    <source>
        <strain evidence="1 2">NBRC 106054</strain>
    </source>
</reference>
<accession>A0A0E9MVG7</accession>
<dbReference type="Proteomes" id="UP000033121">
    <property type="component" value="Unassembled WGS sequence"/>
</dbReference>
<keyword evidence="2" id="KW-1185">Reference proteome</keyword>
<evidence type="ECO:0000313" key="2">
    <source>
        <dbReference type="Proteomes" id="UP000033121"/>
    </source>
</evidence>